<dbReference type="InterPro" id="IPR005467">
    <property type="entry name" value="His_kinase_dom"/>
</dbReference>
<dbReference type="Gene3D" id="3.30.565.10">
    <property type="entry name" value="Histidine kinase-like ATPase, C-terminal domain"/>
    <property type="match status" value="1"/>
</dbReference>
<evidence type="ECO:0000256" key="3">
    <source>
        <dbReference type="ARBA" id="ARBA00012438"/>
    </source>
</evidence>
<evidence type="ECO:0000256" key="11">
    <source>
        <dbReference type="ARBA" id="ARBA00022989"/>
    </source>
</evidence>
<dbReference type="InterPro" id="IPR036890">
    <property type="entry name" value="HATPase_C_sf"/>
</dbReference>
<dbReference type="GO" id="GO:0005524">
    <property type="term" value="F:ATP binding"/>
    <property type="evidence" value="ECO:0007669"/>
    <property type="project" value="UniProtKB-KW"/>
</dbReference>
<feature type="transmembrane region" description="Helical" evidence="14">
    <location>
        <begin position="40"/>
        <end position="61"/>
    </location>
</feature>
<dbReference type="GO" id="GO:0005886">
    <property type="term" value="C:plasma membrane"/>
    <property type="evidence" value="ECO:0007669"/>
    <property type="project" value="UniProtKB-SubCell"/>
</dbReference>
<reference evidence="16" key="1">
    <citation type="submission" date="2021-03" db="EMBL/GenBank/DDBJ databases">
        <title>Bacillus suaedae sp. nov., isolated from Suaeda aralocaspica.</title>
        <authorList>
            <person name="Lei R.F.R."/>
        </authorList>
    </citation>
    <scope>NUCLEOTIDE SEQUENCE</scope>
    <source>
        <strain evidence="16">YZJH907-2</strain>
    </source>
</reference>
<protein>
    <recommendedName>
        <fullName evidence="3">histidine kinase</fullName>
        <ecNumber evidence="3">2.7.13.3</ecNumber>
    </recommendedName>
</protein>
<dbReference type="GO" id="GO:0071555">
    <property type="term" value="P:cell wall organization"/>
    <property type="evidence" value="ECO:0007669"/>
    <property type="project" value="InterPro"/>
</dbReference>
<proteinExistence type="predicted"/>
<evidence type="ECO:0000256" key="1">
    <source>
        <dbReference type="ARBA" id="ARBA00000085"/>
    </source>
</evidence>
<dbReference type="InterPro" id="IPR011620">
    <property type="entry name" value="Sig_transdc_His_kinase_LytS_TM"/>
</dbReference>
<evidence type="ECO:0000256" key="4">
    <source>
        <dbReference type="ARBA" id="ARBA00022475"/>
    </source>
</evidence>
<keyword evidence="17" id="KW-1185">Reference proteome</keyword>
<evidence type="ECO:0000256" key="2">
    <source>
        <dbReference type="ARBA" id="ARBA00004651"/>
    </source>
</evidence>
<dbReference type="InterPro" id="IPR004358">
    <property type="entry name" value="Sig_transdc_His_kin-like_C"/>
</dbReference>
<dbReference type="SMART" id="SM00387">
    <property type="entry name" value="HATPase_c"/>
    <property type="match status" value="1"/>
</dbReference>
<evidence type="ECO:0000259" key="15">
    <source>
        <dbReference type="PROSITE" id="PS50109"/>
    </source>
</evidence>
<dbReference type="EMBL" id="JAGKSQ010000002">
    <property type="protein sequence ID" value="MBP3950796.1"/>
    <property type="molecule type" value="Genomic_DNA"/>
</dbReference>
<evidence type="ECO:0000256" key="7">
    <source>
        <dbReference type="ARBA" id="ARBA00022692"/>
    </source>
</evidence>
<comment type="caution">
    <text evidence="16">The sequence shown here is derived from an EMBL/GenBank/DDBJ whole genome shotgun (WGS) entry which is preliminary data.</text>
</comment>
<dbReference type="Pfam" id="PF00512">
    <property type="entry name" value="HisKA"/>
    <property type="match status" value="1"/>
</dbReference>
<keyword evidence="12" id="KW-0902">Two-component regulatory system</keyword>
<keyword evidence="7 14" id="KW-0812">Transmembrane</keyword>
<dbReference type="SMART" id="SM00388">
    <property type="entry name" value="HisKA"/>
    <property type="match status" value="1"/>
</dbReference>
<comment type="subcellular location">
    <subcellularLocation>
        <location evidence="2">Cell membrane</location>
        <topology evidence="2">Multi-pass membrane protein</topology>
    </subcellularLocation>
</comment>
<evidence type="ECO:0000313" key="16">
    <source>
        <dbReference type="EMBL" id="MBP3950796.1"/>
    </source>
</evidence>
<dbReference type="InterPro" id="IPR003594">
    <property type="entry name" value="HATPase_dom"/>
</dbReference>
<evidence type="ECO:0000256" key="5">
    <source>
        <dbReference type="ARBA" id="ARBA00022553"/>
    </source>
</evidence>
<evidence type="ECO:0000256" key="14">
    <source>
        <dbReference type="SAM" id="Phobius"/>
    </source>
</evidence>
<dbReference type="RefSeq" id="WP_210596473.1">
    <property type="nucleotide sequence ID" value="NZ_JAGKSQ010000002.1"/>
</dbReference>
<feature type="domain" description="Histidine kinase" evidence="15">
    <location>
        <begin position="216"/>
        <end position="422"/>
    </location>
</feature>
<dbReference type="PROSITE" id="PS50109">
    <property type="entry name" value="HIS_KIN"/>
    <property type="match status" value="1"/>
</dbReference>
<gene>
    <name evidence="16" type="ORF">J7W16_06580</name>
</gene>
<dbReference type="SUPFAM" id="SSF47384">
    <property type="entry name" value="Homodimeric domain of signal transducing histidine kinase"/>
    <property type="match status" value="1"/>
</dbReference>
<name>A0A940WYG1_9BACI</name>
<dbReference type="InterPro" id="IPR003661">
    <property type="entry name" value="HisK_dim/P_dom"/>
</dbReference>
<keyword evidence="5" id="KW-0597">Phosphoprotein</keyword>
<evidence type="ECO:0000256" key="10">
    <source>
        <dbReference type="ARBA" id="ARBA00022840"/>
    </source>
</evidence>
<keyword evidence="9 16" id="KW-0418">Kinase</keyword>
<organism evidence="16 17">
    <name type="scientific">Halalkalibacter suaedae</name>
    <dbReference type="NCBI Taxonomy" id="2822140"/>
    <lineage>
        <taxon>Bacteria</taxon>
        <taxon>Bacillati</taxon>
        <taxon>Bacillota</taxon>
        <taxon>Bacilli</taxon>
        <taxon>Bacillales</taxon>
        <taxon>Bacillaceae</taxon>
        <taxon>Halalkalibacter</taxon>
    </lineage>
</organism>
<comment type="catalytic activity">
    <reaction evidence="1">
        <text>ATP + protein L-histidine = ADP + protein N-phospho-L-histidine.</text>
        <dbReference type="EC" id="2.7.13.3"/>
    </reaction>
</comment>
<sequence length="422" mass="47711">METKINLIQFSAFLLVNLSYVFVLYFVFHQFLARKYKNFSTNLFIILVSCISILLCMSFSVEVMEGYILDMRIVPFIIGVLYGGRKAGLILLITLCSYRFYLGGEGALVTLIEYLIIYGYIWFMIPVFKTTTKINKKVRIAFIAASVDALSLLFIFSLSPLSNWFQFFIFVILYCIQILGVVFIVHFIEKTREDDDILSEIIELDKLKIVSAIAASISHEVRNPLTVTQGFLQFLREPNIPEDKRLQFIDLSIEELQRASLIINDYLSFAKPTLGRIEKLDVYSEITYVINVLTPFAMINNVDIKLIGTEGIYVLGERQKFHQCLINIMKNGIEAMTSGGVLTILQEGIGNQSIIKIRDNGIGMSSEQIEKLGSPYVSTKNSGTGLGTMVTYRIVKEMSGLIGVKSVLNQGTEFTITLKIVR</sequence>
<dbReference type="GO" id="GO:0000155">
    <property type="term" value="F:phosphorelay sensor kinase activity"/>
    <property type="evidence" value="ECO:0007669"/>
    <property type="project" value="InterPro"/>
</dbReference>
<dbReference type="PRINTS" id="PR00344">
    <property type="entry name" value="BCTRLSENSOR"/>
</dbReference>
<accession>A0A940WYG1</accession>
<dbReference type="AlphaFoldDB" id="A0A940WYG1"/>
<feature type="transmembrane region" description="Helical" evidence="14">
    <location>
        <begin position="73"/>
        <end position="101"/>
    </location>
</feature>
<feature type="transmembrane region" description="Helical" evidence="14">
    <location>
        <begin position="164"/>
        <end position="188"/>
    </location>
</feature>
<feature type="transmembrane region" description="Helical" evidence="14">
    <location>
        <begin position="107"/>
        <end position="128"/>
    </location>
</feature>
<keyword evidence="4" id="KW-1003">Cell membrane</keyword>
<evidence type="ECO:0000256" key="9">
    <source>
        <dbReference type="ARBA" id="ARBA00022777"/>
    </source>
</evidence>
<evidence type="ECO:0000256" key="6">
    <source>
        <dbReference type="ARBA" id="ARBA00022679"/>
    </source>
</evidence>
<dbReference type="SUPFAM" id="SSF55874">
    <property type="entry name" value="ATPase domain of HSP90 chaperone/DNA topoisomerase II/histidine kinase"/>
    <property type="match status" value="1"/>
</dbReference>
<feature type="transmembrane region" description="Helical" evidence="14">
    <location>
        <begin position="7"/>
        <end position="28"/>
    </location>
</feature>
<keyword evidence="10" id="KW-0067">ATP-binding</keyword>
<dbReference type="Proteomes" id="UP000678228">
    <property type="component" value="Unassembled WGS sequence"/>
</dbReference>
<dbReference type="EC" id="2.7.13.3" evidence="3"/>
<evidence type="ECO:0000256" key="8">
    <source>
        <dbReference type="ARBA" id="ARBA00022741"/>
    </source>
</evidence>
<dbReference type="InterPro" id="IPR036097">
    <property type="entry name" value="HisK_dim/P_sf"/>
</dbReference>
<dbReference type="Gene3D" id="1.10.287.130">
    <property type="match status" value="1"/>
</dbReference>
<keyword evidence="13 14" id="KW-0472">Membrane</keyword>
<dbReference type="PANTHER" id="PTHR43065:SF46">
    <property type="entry name" value="C4-DICARBOXYLATE TRANSPORT SENSOR PROTEIN DCTB"/>
    <property type="match status" value="1"/>
</dbReference>
<dbReference type="Pfam" id="PF07694">
    <property type="entry name" value="5TM-5TMR_LYT"/>
    <property type="match status" value="1"/>
</dbReference>
<evidence type="ECO:0000256" key="12">
    <source>
        <dbReference type="ARBA" id="ARBA00023012"/>
    </source>
</evidence>
<dbReference type="PANTHER" id="PTHR43065">
    <property type="entry name" value="SENSOR HISTIDINE KINASE"/>
    <property type="match status" value="1"/>
</dbReference>
<dbReference type="CDD" id="cd00082">
    <property type="entry name" value="HisKA"/>
    <property type="match status" value="1"/>
</dbReference>
<dbReference type="Pfam" id="PF02518">
    <property type="entry name" value="HATPase_c"/>
    <property type="match status" value="1"/>
</dbReference>
<evidence type="ECO:0000256" key="13">
    <source>
        <dbReference type="ARBA" id="ARBA00023136"/>
    </source>
</evidence>
<keyword evidence="11 14" id="KW-1133">Transmembrane helix</keyword>
<keyword evidence="6" id="KW-0808">Transferase</keyword>
<keyword evidence="8" id="KW-0547">Nucleotide-binding</keyword>
<feature type="transmembrane region" description="Helical" evidence="14">
    <location>
        <begin position="140"/>
        <end position="158"/>
    </location>
</feature>
<evidence type="ECO:0000313" key="17">
    <source>
        <dbReference type="Proteomes" id="UP000678228"/>
    </source>
</evidence>